<proteinExistence type="predicted"/>
<feature type="domain" description="ZP" evidence="5">
    <location>
        <begin position="35"/>
        <end position="323"/>
    </location>
</feature>
<keyword evidence="2" id="KW-1015">Disulfide bond</keyword>
<feature type="chain" id="PRO_5045154776" evidence="4">
    <location>
        <begin position="16"/>
        <end position="382"/>
    </location>
</feature>
<name>A0ABN7RKG4_OIKDI</name>
<sequence>MIFLRFLLFSSSAFASIEDIDIEVLKNLFSGVYVECEITRMCAWMSESWLESKGIFESDVEFLSLADPVCYARDVGSLEGLPMDLHFWIWCSEEIPEEHENSEGHLAHYDCGTETTIHSGETGVNFENWKLEPHIRHNNTISIKRPIFSLAKTIHLPIECEWPTTSLAQDPLQFTVDRSYYQPDFYVVKEEVKLRVEIKIFDDENFLRKNGKVPTFEIGKEAFVEVKLSEELEEQYGIEIKHFWASPEESMETENYYAWITDYCSLSDQLNVYNSPSIQTKRFAIPSFYFPETFDIFLHVYVRACKIEHCTPITQCTGARGSTDFSNLNNDRKLSRSKRDVALLSIPMKTGSQTRGRDLSMALILALTVFIIFSLINVYFLL</sequence>
<accession>A0ABN7RKG4</accession>
<keyword evidence="3" id="KW-0472">Membrane</keyword>
<keyword evidence="3" id="KW-0812">Transmembrane</keyword>
<dbReference type="Proteomes" id="UP001158576">
    <property type="component" value="Chromosome PAR"/>
</dbReference>
<evidence type="ECO:0000256" key="3">
    <source>
        <dbReference type="SAM" id="Phobius"/>
    </source>
</evidence>
<dbReference type="PROSITE" id="PS51034">
    <property type="entry name" value="ZP_2"/>
    <property type="match status" value="1"/>
</dbReference>
<dbReference type="Pfam" id="PF00100">
    <property type="entry name" value="Zona_pellucida"/>
    <property type="match status" value="1"/>
</dbReference>
<protein>
    <submittedName>
        <fullName evidence="6">Oidioi.mRNA.OKI2018_I69.PAR.g9426.t1.cds</fullName>
    </submittedName>
</protein>
<evidence type="ECO:0000259" key="5">
    <source>
        <dbReference type="PROSITE" id="PS51034"/>
    </source>
</evidence>
<keyword evidence="3" id="KW-1133">Transmembrane helix</keyword>
<dbReference type="PANTHER" id="PTHR14002:SF43">
    <property type="entry name" value="DELTA-LIKE PROTEIN"/>
    <property type="match status" value="1"/>
</dbReference>
<evidence type="ECO:0000256" key="4">
    <source>
        <dbReference type="SAM" id="SignalP"/>
    </source>
</evidence>
<gene>
    <name evidence="6" type="ORF">OKIOD_LOCUS984</name>
</gene>
<keyword evidence="7" id="KW-1185">Reference proteome</keyword>
<dbReference type="InterPro" id="IPR001507">
    <property type="entry name" value="ZP_dom"/>
</dbReference>
<dbReference type="InterPro" id="IPR055355">
    <property type="entry name" value="ZP-C"/>
</dbReference>
<keyword evidence="1 4" id="KW-0732">Signal</keyword>
<reference evidence="6 7" key="1">
    <citation type="submission" date="2021-04" db="EMBL/GenBank/DDBJ databases">
        <authorList>
            <person name="Bliznina A."/>
        </authorList>
    </citation>
    <scope>NUCLEOTIDE SEQUENCE [LARGE SCALE GENOMIC DNA]</scope>
</reference>
<dbReference type="Gene3D" id="2.60.40.4100">
    <property type="entry name" value="Zona pellucida, ZP-C domain"/>
    <property type="match status" value="1"/>
</dbReference>
<dbReference type="InterPro" id="IPR042235">
    <property type="entry name" value="ZP-C_dom"/>
</dbReference>
<dbReference type="SMART" id="SM00241">
    <property type="entry name" value="ZP"/>
    <property type="match status" value="1"/>
</dbReference>
<evidence type="ECO:0000313" key="7">
    <source>
        <dbReference type="Proteomes" id="UP001158576"/>
    </source>
</evidence>
<dbReference type="PANTHER" id="PTHR14002">
    <property type="entry name" value="ENDOGLIN/TGF-BETA RECEPTOR TYPE III"/>
    <property type="match status" value="1"/>
</dbReference>
<evidence type="ECO:0000256" key="1">
    <source>
        <dbReference type="ARBA" id="ARBA00022729"/>
    </source>
</evidence>
<evidence type="ECO:0000313" key="6">
    <source>
        <dbReference type="EMBL" id="CAG5079945.1"/>
    </source>
</evidence>
<feature type="transmembrane region" description="Helical" evidence="3">
    <location>
        <begin position="359"/>
        <end position="381"/>
    </location>
</feature>
<feature type="signal peptide" evidence="4">
    <location>
        <begin position="1"/>
        <end position="15"/>
    </location>
</feature>
<evidence type="ECO:0000256" key="2">
    <source>
        <dbReference type="ARBA" id="ARBA00023157"/>
    </source>
</evidence>
<organism evidence="6 7">
    <name type="scientific">Oikopleura dioica</name>
    <name type="common">Tunicate</name>
    <dbReference type="NCBI Taxonomy" id="34765"/>
    <lineage>
        <taxon>Eukaryota</taxon>
        <taxon>Metazoa</taxon>
        <taxon>Chordata</taxon>
        <taxon>Tunicata</taxon>
        <taxon>Appendicularia</taxon>
        <taxon>Copelata</taxon>
        <taxon>Oikopleuridae</taxon>
        <taxon>Oikopleura</taxon>
    </lineage>
</organism>
<dbReference type="EMBL" id="OU015568">
    <property type="protein sequence ID" value="CAG5079945.1"/>
    <property type="molecule type" value="Genomic_DNA"/>
</dbReference>